<dbReference type="Proteomes" id="UP000765509">
    <property type="component" value="Unassembled WGS sequence"/>
</dbReference>
<reference evidence="6" key="1">
    <citation type="submission" date="2021-03" db="EMBL/GenBank/DDBJ databases">
        <title>Draft genome sequence of rust myrtle Austropuccinia psidii MF-1, a brazilian biotype.</title>
        <authorList>
            <person name="Quecine M.C."/>
            <person name="Pachon D.M.R."/>
            <person name="Bonatelli M.L."/>
            <person name="Correr F.H."/>
            <person name="Franceschini L.M."/>
            <person name="Leite T.F."/>
            <person name="Margarido G.R.A."/>
            <person name="Almeida C.A."/>
            <person name="Ferrarezi J.A."/>
            <person name="Labate C.A."/>
        </authorList>
    </citation>
    <scope>NUCLEOTIDE SEQUENCE</scope>
    <source>
        <strain evidence="6">MF-1</strain>
    </source>
</reference>
<dbReference type="PANTHER" id="PTHR10241:SF25">
    <property type="entry name" value="TOMOSYN, ISOFORM C"/>
    <property type="match status" value="1"/>
</dbReference>
<dbReference type="Pfam" id="PF08596">
    <property type="entry name" value="Lgl_C"/>
    <property type="match status" value="1"/>
</dbReference>
<protein>
    <recommendedName>
        <fullName evidence="5">Lethal giant larvae (Lgl)-like C-terminal domain-containing protein</fullName>
    </recommendedName>
</protein>
<dbReference type="SMART" id="SM00320">
    <property type="entry name" value="WD40"/>
    <property type="match status" value="4"/>
</dbReference>
<dbReference type="Pfam" id="PF00400">
    <property type="entry name" value="WD40"/>
    <property type="match status" value="1"/>
</dbReference>
<dbReference type="PROSITE" id="PS50082">
    <property type="entry name" value="WD_REPEATS_2"/>
    <property type="match status" value="1"/>
</dbReference>
<dbReference type="GO" id="GO:0045159">
    <property type="term" value="F:myosin II binding"/>
    <property type="evidence" value="ECO:0007669"/>
    <property type="project" value="TreeGrafter"/>
</dbReference>
<keyword evidence="2" id="KW-0268">Exocytosis</keyword>
<evidence type="ECO:0000256" key="4">
    <source>
        <dbReference type="SAM" id="MobiDB-lite"/>
    </source>
</evidence>
<dbReference type="GO" id="GO:0006887">
    <property type="term" value="P:exocytosis"/>
    <property type="evidence" value="ECO:0007669"/>
    <property type="project" value="UniProtKB-KW"/>
</dbReference>
<dbReference type="EMBL" id="AVOT02000953">
    <property type="protein sequence ID" value="MBW0465097.1"/>
    <property type="molecule type" value="Genomic_DNA"/>
</dbReference>
<evidence type="ECO:0000313" key="7">
    <source>
        <dbReference type="Proteomes" id="UP000765509"/>
    </source>
</evidence>
<proteinExistence type="inferred from homology"/>
<dbReference type="GO" id="GO:0005096">
    <property type="term" value="F:GTPase activator activity"/>
    <property type="evidence" value="ECO:0007669"/>
    <property type="project" value="TreeGrafter"/>
</dbReference>
<accession>A0A9Q3BH11</accession>
<feature type="region of interest" description="Disordered" evidence="4">
    <location>
        <begin position="776"/>
        <end position="798"/>
    </location>
</feature>
<keyword evidence="7" id="KW-1185">Reference proteome</keyword>
<dbReference type="GO" id="GO:0019905">
    <property type="term" value="F:syntaxin binding"/>
    <property type="evidence" value="ECO:0007669"/>
    <property type="project" value="TreeGrafter"/>
</dbReference>
<feature type="repeat" description="WD" evidence="3">
    <location>
        <begin position="256"/>
        <end position="297"/>
    </location>
</feature>
<evidence type="ECO:0000256" key="2">
    <source>
        <dbReference type="ARBA" id="ARBA00022483"/>
    </source>
</evidence>
<feature type="compositionally biased region" description="Basic residues" evidence="4">
    <location>
        <begin position="1217"/>
        <end position="1235"/>
    </location>
</feature>
<evidence type="ECO:0000256" key="3">
    <source>
        <dbReference type="PROSITE-ProRule" id="PRU00221"/>
    </source>
</evidence>
<evidence type="ECO:0000259" key="5">
    <source>
        <dbReference type="Pfam" id="PF08596"/>
    </source>
</evidence>
<sequence length="1321" mass="147880">MEIFKSHHKKQFESIKKTFEELDWSQDLVNNASNLFLLNKPLQLGLPATISAIAYDPLQSLLAVGTVKGTIHIWGAPGVYLSWRNRPENAIKFLTFKPGSPLLSSIDVKDTLFTYDLSKIQDATPFRQHTHSVRSVVTCFATSPTHSHMFLGLKDGTVDCFDLEVGIVSPYRIRNLWLEHEGLCQHQKPPATGPRQVPMCTDIKLHPFDLNLILIAYEAGISLYDFKQRFVIRSFQLTIPVGAIGSNTNPNDPSVFEERKPSVNCICFRPDAQIFVSGHSDGCLAFWSLEDDRLPILVRTMDQENVLSFHSKQIHPQQSQSSTSSCWIREPIFRLAWNQSPPQNHSSSGQMLFSRDTSYQAQADDSNKHGSMLTILGGLLPNDPIGVHVFHFPLYNPSNHHPTGQPSIGIRNALQTSIHPVGHSVYLTDDIPQDFILMPKNNPHFDNSHDPFGIIISSTSSKENNWFDFAEPSGRNLRAYTFPPSIFKAPKEYLLPSSFDWIASKTVLICEMFELSKVGYQNLIGLQKLDATSSCPKDSSNAGPLPLTGGRAKVSPLISNSLEENHEESFSLVGEYSKKYRILATVHTDGTICFWDFTFALLLPKSHTSASNQSFHAKEHSQAHIYNTFDLKTYFPPKLHHLTINLSSLFETTFFTPLDFKISRPKNLKLNTESLDLLIIFGNGASIIYTFHRPDIAACSLAINDSHDSLFEFPSTDLASIESNRSPPDELSKAMNEAFVGLSLESFPSARPSTASCQSGFVDSISPEISQSNSLSRALKGRAEEQPMAQHNQNDPNGDRFQYTFVNLDPAFKSIEPCCGFRPTLLIRFPCKIDVNITDNAKIKSSSQPLCDIAFALEDLGFLAVAQRKQEVLRVFDLRNSKLLFDGAIHPQGELKDKSKSTQIQFMAWLVSRTSTDHVAIPRLLIGYERESFHVLNLRPSNLVSIDNWNAIPEPLEFFKHENRHQGSSSDHLISVFLFSSDGKPILPTLKCLRNALMQNFRSQAIFEDEVQPVRSSNELHSISIVVSSRTVILRLNINGPQLFKQTDISPDSIVEATIISLHHSRALLLIDQKRNCFILSLPQLKPIYRSSLPTSSGHTSLGTLSLDSSGDMIEYNGPADIHLVTVMFGRDLAYHPSIELYNASIHVPDHPQPQISVITSAANLATNLLSWFQSSNSNGADIRLNSQITGQELDQILAGPQRPKSKKKMPQPPHGALHRSTRFLPIRNHKSHKKDVRDLADRSKSSVRKAPQGESLKTQLNQNIEGLDERADRLKYLNERFSEISETTNELVKQAKRISQQQAAKSTFSMGLSSAKSYFK</sequence>
<dbReference type="GO" id="GO:0005737">
    <property type="term" value="C:cytoplasm"/>
    <property type="evidence" value="ECO:0007669"/>
    <property type="project" value="TreeGrafter"/>
</dbReference>
<evidence type="ECO:0000313" key="6">
    <source>
        <dbReference type="EMBL" id="MBW0465097.1"/>
    </source>
</evidence>
<feature type="compositionally biased region" description="Basic and acidic residues" evidence="4">
    <location>
        <begin position="1236"/>
        <end position="1245"/>
    </location>
</feature>
<dbReference type="PANTHER" id="PTHR10241">
    <property type="entry name" value="LETHAL 2 GIANT LARVAE PROTEIN"/>
    <property type="match status" value="1"/>
</dbReference>
<feature type="domain" description="Lethal giant larvae (Lgl)-like C-terminal" evidence="5">
    <location>
        <begin position="1013"/>
        <end position="1207"/>
    </location>
</feature>
<dbReference type="InterPro" id="IPR015943">
    <property type="entry name" value="WD40/YVTN_repeat-like_dom_sf"/>
</dbReference>
<comment type="similarity">
    <text evidence="1">Belongs to the WD repeat L(2)GL family.</text>
</comment>
<dbReference type="SUPFAM" id="SSF50978">
    <property type="entry name" value="WD40 repeat-like"/>
    <property type="match status" value="1"/>
</dbReference>
<keyword evidence="3" id="KW-0853">WD repeat</keyword>
<dbReference type="InterPro" id="IPR036322">
    <property type="entry name" value="WD40_repeat_dom_sf"/>
</dbReference>
<dbReference type="InterPro" id="IPR001680">
    <property type="entry name" value="WD40_rpt"/>
</dbReference>
<organism evidence="6 7">
    <name type="scientific">Austropuccinia psidii MF-1</name>
    <dbReference type="NCBI Taxonomy" id="1389203"/>
    <lineage>
        <taxon>Eukaryota</taxon>
        <taxon>Fungi</taxon>
        <taxon>Dikarya</taxon>
        <taxon>Basidiomycota</taxon>
        <taxon>Pucciniomycotina</taxon>
        <taxon>Pucciniomycetes</taxon>
        <taxon>Pucciniales</taxon>
        <taxon>Sphaerophragmiaceae</taxon>
        <taxon>Austropuccinia</taxon>
    </lineage>
</organism>
<evidence type="ECO:0000256" key="1">
    <source>
        <dbReference type="ARBA" id="ARBA00008070"/>
    </source>
</evidence>
<dbReference type="GO" id="GO:0006893">
    <property type="term" value="P:Golgi to plasma membrane transport"/>
    <property type="evidence" value="ECO:0007669"/>
    <property type="project" value="TreeGrafter"/>
</dbReference>
<dbReference type="InterPro" id="IPR013905">
    <property type="entry name" value="Lgl_C_dom"/>
</dbReference>
<gene>
    <name evidence="6" type="ORF">O181_004812</name>
</gene>
<feature type="region of interest" description="Disordered" evidence="4">
    <location>
        <begin position="1302"/>
        <end position="1321"/>
    </location>
</feature>
<comment type="caution">
    <text evidence="6">The sequence shown here is derived from an EMBL/GenBank/DDBJ whole genome shotgun (WGS) entry which is preliminary data.</text>
</comment>
<dbReference type="OrthoDB" id="19944at2759"/>
<feature type="region of interest" description="Disordered" evidence="4">
    <location>
        <begin position="1198"/>
        <end position="1259"/>
    </location>
</feature>
<dbReference type="GO" id="GO:0005886">
    <property type="term" value="C:plasma membrane"/>
    <property type="evidence" value="ECO:0007669"/>
    <property type="project" value="TreeGrafter"/>
</dbReference>
<name>A0A9Q3BH11_9BASI</name>
<dbReference type="Gene3D" id="2.130.10.10">
    <property type="entry name" value="YVTN repeat-like/Quinoprotein amine dehydrogenase"/>
    <property type="match status" value="2"/>
</dbReference>